<evidence type="ECO:0000313" key="11">
    <source>
        <dbReference type="Proteomes" id="UP001470230"/>
    </source>
</evidence>
<feature type="domain" description="Nicotinate/nicotinamide phosphoribosyltransferase" evidence="8">
    <location>
        <begin position="168"/>
        <end position="404"/>
    </location>
</feature>
<dbReference type="InterPro" id="IPR041525">
    <property type="entry name" value="N/Namide_PRibTrfase"/>
</dbReference>
<keyword evidence="11" id="KW-1185">Reference proteome</keyword>
<dbReference type="Proteomes" id="UP001470230">
    <property type="component" value="Unassembled WGS sequence"/>
</dbReference>
<evidence type="ECO:0000256" key="5">
    <source>
        <dbReference type="ARBA" id="ARBA00022598"/>
    </source>
</evidence>
<organism evidence="10 11">
    <name type="scientific">Tritrichomonas musculus</name>
    <dbReference type="NCBI Taxonomy" id="1915356"/>
    <lineage>
        <taxon>Eukaryota</taxon>
        <taxon>Metamonada</taxon>
        <taxon>Parabasalia</taxon>
        <taxon>Tritrichomonadida</taxon>
        <taxon>Tritrichomonadidae</taxon>
        <taxon>Tritrichomonas</taxon>
    </lineage>
</organism>
<dbReference type="InterPro" id="IPR036068">
    <property type="entry name" value="Nicotinate_pribotase-like_C"/>
</dbReference>
<protein>
    <recommendedName>
        <fullName evidence="3">nicotinate phosphoribosyltransferase</fullName>
        <ecNumber evidence="3">6.3.4.21</ecNumber>
    </recommendedName>
</protein>
<feature type="domain" description="Nicotinate phosphoribosyltransferase N-terminal" evidence="9">
    <location>
        <begin position="11"/>
        <end position="131"/>
    </location>
</feature>
<dbReference type="SUPFAM" id="SSF51690">
    <property type="entry name" value="Nicotinate/Quinolinate PRTase C-terminal domain-like"/>
    <property type="match status" value="1"/>
</dbReference>
<comment type="caution">
    <text evidence="10">The sequence shown here is derived from an EMBL/GenBank/DDBJ whole genome shotgun (WGS) entry which is preliminary data.</text>
</comment>
<comment type="catalytic activity">
    <reaction evidence="7">
        <text>5-phospho-alpha-D-ribose 1-diphosphate + nicotinate + ATP + H2O = nicotinate beta-D-ribonucleotide + ADP + phosphate + diphosphate</text>
        <dbReference type="Rhea" id="RHEA:36163"/>
        <dbReference type="ChEBI" id="CHEBI:15377"/>
        <dbReference type="ChEBI" id="CHEBI:30616"/>
        <dbReference type="ChEBI" id="CHEBI:32544"/>
        <dbReference type="ChEBI" id="CHEBI:33019"/>
        <dbReference type="ChEBI" id="CHEBI:43474"/>
        <dbReference type="ChEBI" id="CHEBI:57502"/>
        <dbReference type="ChEBI" id="CHEBI:58017"/>
        <dbReference type="ChEBI" id="CHEBI:456216"/>
        <dbReference type="EC" id="6.3.4.21"/>
    </reaction>
</comment>
<dbReference type="PANTHER" id="PTHR11098">
    <property type="entry name" value="NICOTINATE PHOSPHORIBOSYLTRANSFERASE"/>
    <property type="match status" value="1"/>
</dbReference>
<dbReference type="PANTHER" id="PTHR11098:SF1">
    <property type="entry name" value="NICOTINATE PHOSPHORIBOSYLTRANSFERASE"/>
    <property type="match status" value="1"/>
</dbReference>
<dbReference type="InterPro" id="IPR007229">
    <property type="entry name" value="Nic_PRibTrfase-Fam"/>
</dbReference>
<accession>A0ABR2H9D1</accession>
<evidence type="ECO:0000256" key="7">
    <source>
        <dbReference type="ARBA" id="ARBA00048668"/>
    </source>
</evidence>
<comment type="pathway">
    <text evidence="1">Cofactor biosynthesis; NAD(+) biosynthesis; nicotinate D-ribonucleotide from nicotinate: step 1/1.</text>
</comment>
<dbReference type="PIRSF" id="PIRSF000484">
    <property type="entry name" value="NAPRT"/>
    <property type="match status" value="1"/>
</dbReference>
<keyword evidence="5" id="KW-0436">Ligase</keyword>
<keyword evidence="4" id="KW-0597">Phosphoprotein</keyword>
<dbReference type="InterPro" id="IPR006406">
    <property type="entry name" value="Nic_PRibTrfase"/>
</dbReference>
<dbReference type="InterPro" id="IPR040727">
    <property type="entry name" value="NAPRTase_N"/>
</dbReference>
<dbReference type="EMBL" id="JAPFFF010000039">
    <property type="protein sequence ID" value="KAK8842015.1"/>
    <property type="molecule type" value="Genomic_DNA"/>
</dbReference>
<evidence type="ECO:0000256" key="6">
    <source>
        <dbReference type="ARBA" id="ARBA00022642"/>
    </source>
</evidence>
<name>A0ABR2H9D1_9EUKA</name>
<comment type="similarity">
    <text evidence="2">Belongs to the NAPRTase family.</text>
</comment>
<sequence>MKFEPIIQSLLTNDAYKFYMGQAIFHQFQDYSTEWDFRCYNEDVVFTPEMVQEIAEQVKHFCSLSFNEDELHYLSKIPWVKPSYINFLRCWRPFYSDFTISTQGPNGLKILIKGSWLNSSMYESPILAIVNEVYFRMKYNYEELFADFKNRFDEKLKKLLDGTYELNRFSEFGLRRRISAEAEEYAISRLFENRENLEKKNSYFFGTSNVQYAKKYNLYPLGSVSHEFVEAIGQGNTKLNPAYSNWYAMDAWTKEYGVLNGLWVTDTIGDEVSLRDMGLTYSILFSGVRHDSGDPYSWGEDWINHYKQLYETFHDERVNPINKTFLFSDHVNFEDATKLYRHFKGKAKISFAIGSYLTNDTFVPPINIVLKIAVCNRHVVAKISNDEHKTICRDPKYVEYLKRTIKWRLENEPQKKLKETKK</sequence>
<dbReference type="Pfam" id="PF04095">
    <property type="entry name" value="NAPRTase"/>
    <property type="match status" value="1"/>
</dbReference>
<dbReference type="SUPFAM" id="SSF54675">
    <property type="entry name" value="Nicotinate/Quinolinate PRTase N-terminal domain-like"/>
    <property type="match status" value="1"/>
</dbReference>
<reference evidence="10 11" key="1">
    <citation type="submission" date="2024-04" db="EMBL/GenBank/DDBJ databases">
        <title>Tritrichomonas musculus Genome.</title>
        <authorList>
            <person name="Alves-Ferreira E."/>
            <person name="Grigg M."/>
            <person name="Lorenzi H."/>
            <person name="Galac M."/>
        </authorList>
    </citation>
    <scope>NUCLEOTIDE SEQUENCE [LARGE SCALE GENOMIC DNA]</scope>
    <source>
        <strain evidence="10 11">EAF2021</strain>
    </source>
</reference>
<dbReference type="NCBIfam" id="TIGR01514">
    <property type="entry name" value="NAPRTase"/>
    <property type="match status" value="1"/>
</dbReference>
<evidence type="ECO:0000256" key="4">
    <source>
        <dbReference type="ARBA" id="ARBA00022553"/>
    </source>
</evidence>
<evidence type="ECO:0000256" key="2">
    <source>
        <dbReference type="ARBA" id="ARBA00010897"/>
    </source>
</evidence>
<dbReference type="NCBIfam" id="NF003704">
    <property type="entry name" value="PRK05321.1"/>
    <property type="match status" value="1"/>
</dbReference>
<evidence type="ECO:0000256" key="3">
    <source>
        <dbReference type="ARBA" id="ARBA00013236"/>
    </source>
</evidence>
<gene>
    <name evidence="10" type="ORF">M9Y10_026230</name>
</gene>
<keyword evidence="6" id="KW-0662">Pyridine nucleotide biosynthesis</keyword>
<proteinExistence type="inferred from homology"/>
<evidence type="ECO:0000259" key="9">
    <source>
        <dbReference type="Pfam" id="PF17767"/>
    </source>
</evidence>
<evidence type="ECO:0000256" key="1">
    <source>
        <dbReference type="ARBA" id="ARBA00004952"/>
    </source>
</evidence>
<dbReference type="Gene3D" id="3.20.140.10">
    <property type="entry name" value="nicotinate phosphoribosyltransferase"/>
    <property type="match status" value="1"/>
</dbReference>
<dbReference type="EC" id="6.3.4.21" evidence="3"/>
<dbReference type="Pfam" id="PF17767">
    <property type="entry name" value="NAPRTase_N"/>
    <property type="match status" value="1"/>
</dbReference>
<dbReference type="HAMAP" id="MF_00570">
    <property type="entry name" value="NAPRTase"/>
    <property type="match status" value="1"/>
</dbReference>
<evidence type="ECO:0000313" key="10">
    <source>
        <dbReference type="EMBL" id="KAK8842015.1"/>
    </source>
</evidence>
<evidence type="ECO:0000259" key="8">
    <source>
        <dbReference type="Pfam" id="PF04095"/>
    </source>
</evidence>